<reference evidence="2" key="2">
    <citation type="submission" date="2025-08" db="UniProtKB">
        <authorList>
            <consortium name="RefSeq"/>
        </authorList>
    </citation>
    <scope>IDENTIFICATION</scope>
</reference>
<proteinExistence type="predicted"/>
<dbReference type="Proteomes" id="UP000818029">
    <property type="component" value="Chromosome D02"/>
</dbReference>
<accession>A0ABM2ZP82</accession>
<gene>
    <name evidence="2" type="primary">LOC121214646</name>
</gene>
<keyword evidence="1" id="KW-1185">Reference proteome</keyword>
<name>A0ABM2ZP82_GOSHI</name>
<reference evidence="1" key="1">
    <citation type="journal article" date="2020" name="Nat. Genet.">
        <title>Genomic diversifications of five Gossypium allopolyploid species and their impact on cotton improvement.</title>
        <authorList>
            <person name="Chen Z.J."/>
            <person name="Sreedasyam A."/>
            <person name="Ando A."/>
            <person name="Song Q."/>
            <person name="De Santiago L.M."/>
            <person name="Hulse-Kemp A.M."/>
            <person name="Ding M."/>
            <person name="Ye W."/>
            <person name="Kirkbride R.C."/>
            <person name="Jenkins J."/>
            <person name="Plott C."/>
            <person name="Lovell J."/>
            <person name="Lin Y.M."/>
            <person name="Vaughn R."/>
            <person name="Liu B."/>
            <person name="Simpson S."/>
            <person name="Scheffler B.E."/>
            <person name="Wen L."/>
            <person name="Saski C.A."/>
            <person name="Grover C.E."/>
            <person name="Hu G."/>
            <person name="Conover J.L."/>
            <person name="Carlson J.W."/>
            <person name="Shu S."/>
            <person name="Boston L.B."/>
            <person name="Williams M."/>
            <person name="Peterson D.G."/>
            <person name="McGee K."/>
            <person name="Jones D.C."/>
            <person name="Wendel J.F."/>
            <person name="Stelly D.M."/>
            <person name="Grimwood J."/>
            <person name="Schmutz J."/>
        </authorList>
    </citation>
    <scope>NUCLEOTIDE SEQUENCE [LARGE SCALE GENOMIC DNA]</scope>
    <source>
        <strain evidence="1">cv. TM-1</strain>
    </source>
</reference>
<organism evidence="1 2">
    <name type="scientific">Gossypium hirsutum</name>
    <name type="common">Upland cotton</name>
    <name type="synonym">Gossypium mexicanum</name>
    <dbReference type="NCBI Taxonomy" id="3635"/>
    <lineage>
        <taxon>Eukaryota</taxon>
        <taxon>Viridiplantae</taxon>
        <taxon>Streptophyta</taxon>
        <taxon>Embryophyta</taxon>
        <taxon>Tracheophyta</taxon>
        <taxon>Spermatophyta</taxon>
        <taxon>Magnoliopsida</taxon>
        <taxon>eudicotyledons</taxon>
        <taxon>Gunneridae</taxon>
        <taxon>Pentapetalae</taxon>
        <taxon>rosids</taxon>
        <taxon>malvids</taxon>
        <taxon>Malvales</taxon>
        <taxon>Malvaceae</taxon>
        <taxon>Malvoideae</taxon>
        <taxon>Gossypium</taxon>
    </lineage>
</organism>
<evidence type="ECO:0000313" key="1">
    <source>
        <dbReference type="Proteomes" id="UP000818029"/>
    </source>
</evidence>
<dbReference type="GeneID" id="121214646"/>
<evidence type="ECO:0000313" key="2">
    <source>
        <dbReference type="RefSeq" id="XP_040944462.1"/>
    </source>
</evidence>
<dbReference type="RefSeq" id="XP_040944462.1">
    <property type="nucleotide sequence ID" value="XM_041088528.1"/>
</dbReference>
<protein>
    <submittedName>
        <fullName evidence="2">Uncharacterized protein</fullName>
    </submittedName>
</protein>
<sequence length="148" mass="16828">MFYGTKSDVLTSPGGTFNASFRLVGDNAYSFAIWFSKPSYNATANNCTVAWMANWDQLVNGRCSKLCILRFELEQNLRQEDVVNNDGVEEGKKEQKSVVKEYKPQVLHPNVLKRDQSYEQYGAINKQEEDRRLVDCGAQRSLLGHSPK</sequence>